<dbReference type="EMBL" id="CAEZTF010000057">
    <property type="protein sequence ID" value="CAB4559041.1"/>
    <property type="molecule type" value="Genomic_DNA"/>
</dbReference>
<proteinExistence type="predicted"/>
<name>A0A6J6D4Y8_9ZZZZ</name>
<organism evidence="2">
    <name type="scientific">freshwater metagenome</name>
    <dbReference type="NCBI Taxonomy" id="449393"/>
    <lineage>
        <taxon>unclassified sequences</taxon>
        <taxon>metagenomes</taxon>
        <taxon>ecological metagenomes</taxon>
    </lineage>
</organism>
<reference evidence="2" key="1">
    <citation type="submission" date="2020-05" db="EMBL/GenBank/DDBJ databases">
        <authorList>
            <person name="Chiriac C."/>
            <person name="Salcher M."/>
            <person name="Ghai R."/>
            <person name="Kavagutti S V."/>
        </authorList>
    </citation>
    <scope>NUCLEOTIDE SEQUENCE</scope>
</reference>
<evidence type="ECO:0000313" key="2">
    <source>
        <dbReference type="EMBL" id="CAB4559041.1"/>
    </source>
</evidence>
<dbReference type="AlphaFoldDB" id="A0A6J6D4Y8"/>
<dbReference type="Pfam" id="PF20060">
    <property type="entry name" value="DUF6459"/>
    <property type="match status" value="1"/>
</dbReference>
<feature type="region of interest" description="Disordered" evidence="1">
    <location>
        <begin position="1"/>
        <end position="37"/>
    </location>
</feature>
<evidence type="ECO:0000256" key="1">
    <source>
        <dbReference type="SAM" id="MobiDB-lite"/>
    </source>
</evidence>
<dbReference type="InterPro" id="IPR045596">
    <property type="entry name" value="DUF6459"/>
</dbReference>
<gene>
    <name evidence="2" type="ORF">UFOPK1618_00402</name>
</gene>
<accession>A0A6J6D4Y8</accession>
<protein>
    <submittedName>
        <fullName evidence="2">Unannotated protein</fullName>
    </submittedName>
</protein>
<sequence>MPSTFESKGEENKSKSKKKINTAKITEPATKPNANKVQQHRIKNLVESNDYFGPQYNSTSELPNPDASLQVLATGVVEVIAGTRSIDQLARLLSDEVYQRLSRRAIEARQRRDALGQKTHYQIFSVLNMMNSSPRDGVIESVVLLNAQRRTRAVTIRLEGINNRWRATSVSVL</sequence>